<proteinExistence type="predicted"/>
<comment type="caution">
    <text evidence="1">The sequence shown here is derived from an EMBL/GenBank/DDBJ whole genome shotgun (WGS) entry which is preliminary data.</text>
</comment>
<gene>
    <name evidence="1" type="ORF">AFUS01_LOCUS36201</name>
</gene>
<dbReference type="EMBL" id="CAJVCH010538758">
    <property type="protein sequence ID" value="CAG7826133.1"/>
    <property type="molecule type" value="Genomic_DNA"/>
</dbReference>
<name>A0A8J2L4H1_9HEXA</name>
<keyword evidence="2" id="KW-1185">Reference proteome</keyword>
<protein>
    <submittedName>
        <fullName evidence="1">Uncharacterized protein</fullName>
    </submittedName>
</protein>
<dbReference type="Proteomes" id="UP000708208">
    <property type="component" value="Unassembled WGS sequence"/>
</dbReference>
<organism evidence="1 2">
    <name type="scientific">Allacma fusca</name>
    <dbReference type="NCBI Taxonomy" id="39272"/>
    <lineage>
        <taxon>Eukaryota</taxon>
        <taxon>Metazoa</taxon>
        <taxon>Ecdysozoa</taxon>
        <taxon>Arthropoda</taxon>
        <taxon>Hexapoda</taxon>
        <taxon>Collembola</taxon>
        <taxon>Symphypleona</taxon>
        <taxon>Sminthuridae</taxon>
        <taxon>Allacma</taxon>
    </lineage>
</organism>
<sequence>MSKTELLPVESPQVEIPVWSSSSYAELQVWSVQAQPGTMGFVRENSKAVEEEGSGKDFTCWEAGVSTHSSGKAGL</sequence>
<evidence type="ECO:0000313" key="1">
    <source>
        <dbReference type="EMBL" id="CAG7826133.1"/>
    </source>
</evidence>
<dbReference type="AlphaFoldDB" id="A0A8J2L4H1"/>
<accession>A0A8J2L4H1</accession>
<reference evidence="1" key="1">
    <citation type="submission" date="2021-06" db="EMBL/GenBank/DDBJ databases">
        <authorList>
            <person name="Hodson N. C."/>
            <person name="Mongue J. A."/>
            <person name="Jaron S. K."/>
        </authorList>
    </citation>
    <scope>NUCLEOTIDE SEQUENCE</scope>
</reference>
<evidence type="ECO:0000313" key="2">
    <source>
        <dbReference type="Proteomes" id="UP000708208"/>
    </source>
</evidence>